<keyword evidence="5 9" id="KW-0229">DNA integration</keyword>
<dbReference type="SUPFAM" id="SSF47823">
    <property type="entry name" value="lambda integrase-like, N-terminal domain"/>
    <property type="match status" value="1"/>
</dbReference>
<feature type="domain" description="Core-binding (CB)" evidence="11">
    <location>
        <begin position="8"/>
        <end position="88"/>
    </location>
</feature>
<comment type="subunit">
    <text evidence="9">Forms a cyclic heterotetrameric complex composed of two molecules of XerC and two molecules of XerD.</text>
</comment>
<dbReference type="InterPro" id="IPR004107">
    <property type="entry name" value="Integrase_SAM-like_N"/>
</dbReference>
<dbReference type="HAMAP" id="MF_01808">
    <property type="entry name" value="Recomb_XerC_XerD"/>
    <property type="match status" value="1"/>
</dbReference>
<dbReference type="InterPro" id="IPR002104">
    <property type="entry name" value="Integrase_catalytic"/>
</dbReference>
<dbReference type="Proteomes" id="UP001597215">
    <property type="component" value="Unassembled WGS sequence"/>
</dbReference>
<evidence type="ECO:0000259" key="10">
    <source>
        <dbReference type="PROSITE" id="PS51898"/>
    </source>
</evidence>
<keyword evidence="2 9" id="KW-0963">Cytoplasm</keyword>
<feature type="active site" evidence="9">
    <location>
        <position position="252"/>
    </location>
</feature>
<evidence type="ECO:0000256" key="2">
    <source>
        <dbReference type="ARBA" id="ARBA00022490"/>
    </source>
</evidence>
<comment type="similarity">
    <text evidence="9">Belongs to the 'phage' integrase family. XerC subfamily.</text>
</comment>
<dbReference type="Pfam" id="PF00589">
    <property type="entry name" value="Phage_integrase"/>
    <property type="match status" value="1"/>
</dbReference>
<dbReference type="SUPFAM" id="SSF56349">
    <property type="entry name" value="DNA breaking-rejoining enzymes"/>
    <property type="match status" value="1"/>
</dbReference>
<evidence type="ECO:0000256" key="3">
    <source>
        <dbReference type="ARBA" id="ARBA00022618"/>
    </source>
</evidence>
<sequence length="312" mass="34026">MNSHKQLGTDADLIERFLEMLAAERGVARNTLLAYRSDLAAASEMLAGKLASTSKGKLQLLTTGWSHLANSSIARKAAAVRGFFGFLEEEGFREDNPSAALPRPVQSRALPKILDINEVEAIFASIDARLSKPRPSPLDYRLAALVELLYGSGLRASELVALPRASIVRDRPYIILIGKGSKERLVPISDRARQAVGAWQAFVPKESKFLFPSRAAQAAGKGDVHISRIRLFQIIRELAAESGIDPAKVSPHVLRHAFATHLLAGGANLRALQAMLGHADIATTQIYTHVDSSKLVELVNQRHPLAKRKLSR</sequence>
<dbReference type="Gene3D" id="1.10.150.130">
    <property type="match status" value="1"/>
</dbReference>
<dbReference type="PROSITE" id="PS51900">
    <property type="entry name" value="CB"/>
    <property type="match status" value="1"/>
</dbReference>
<evidence type="ECO:0000256" key="4">
    <source>
        <dbReference type="ARBA" id="ARBA00022829"/>
    </source>
</evidence>
<protein>
    <recommendedName>
        <fullName evidence="9">Tyrosine recombinase XerC</fullName>
    </recommendedName>
</protein>
<organism evidence="12 13">
    <name type="scientific">Sphingorhabdus buctiana</name>
    <dbReference type="NCBI Taxonomy" id="1508805"/>
    <lineage>
        <taxon>Bacteria</taxon>
        <taxon>Pseudomonadati</taxon>
        <taxon>Pseudomonadota</taxon>
        <taxon>Alphaproteobacteria</taxon>
        <taxon>Sphingomonadales</taxon>
        <taxon>Sphingomonadaceae</taxon>
        <taxon>Sphingorhabdus</taxon>
    </lineage>
</organism>
<dbReference type="InterPro" id="IPR011010">
    <property type="entry name" value="DNA_brk_join_enz"/>
</dbReference>
<accession>A0ABW4MF62</accession>
<dbReference type="EMBL" id="JBHUEL010000008">
    <property type="protein sequence ID" value="MFD1766959.1"/>
    <property type="molecule type" value="Genomic_DNA"/>
</dbReference>
<comment type="function">
    <text evidence="9">Site-specific tyrosine recombinase, which acts by catalyzing the cutting and rejoining of the recombining DNA molecules. The XerC-XerD complex is essential to convert dimers of the bacterial chromosome into monomers to permit their segregation at cell division. It also contributes to the segregational stability of plasmids.</text>
</comment>
<dbReference type="Gene3D" id="1.10.443.10">
    <property type="entry name" value="Intergrase catalytic core"/>
    <property type="match status" value="1"/>
</dbReference>
<dbReference type="InterPro" id="IPR044068">
    <property type="entry name" value="CB"/>
</dbReference>
<evidence type="ECO:0000256" key="9">
    <source>
        <dbReference type="HAMAP-Rule" id="MF_01808"/>
    </source>
</evidence>
<gene>
    <name evidence="9" type="primary">xerC</name>
    <name evidence="12" type="ORF">ACFSAG_08895</name>
</gene>
<dbReference type="NCBIfam" id="NF001399">
    <property type="entry name" value="PRK00283.1"/>
    <property type="match status" value="1"/>
</dbReference>
<comment type="subcellular location">
    <subcellularLocation>
        <location evidence="1 9">Cytoplasm</location>
    </subcellularLocation>
</comment>
<keyword evidence="7 9" id="KW-0233">DNA recombination</keyword>
<evidence type="ECO:0000256" key="8">
    <source>
        <dbReference type="ARBA" id="ARBA00023306"/>
    </source>
</evidence>
<dbReference type="PROSITE" id="PS51898">
    <property type="entry name" value="TYR_RECOMBINASE"/>
    <property type="match status" value="1"/>
</dbReference>
<dbReference type="InterPro" id="IPR010998">
    <property type="entry name" value="Integrase_recombinase_N"/>
</dbReference>
<evidence type="ECO:0000313" key="13">
    <source>
        <dbReference type="Proteomes" id="UP001597215"/>
    </source>
</evidence>
<feature type="active site" evidence="9">
    <location>
        <position position="179"/>
    </location>
</feature>
<keyword evidence="3 9" id="KW-0132">Cell division</keyword>
<evidence type="ECO:0000256" key="6">
    <source>
        <dbReference type="ARBA" id="ARBA00023125"/>
    </source>
</evidence>
<feature type="active site" evidence="9">
    <location>
        <position position="278"/>
    </location>
</feature>
<dbReference type="RefSeq" id="WP_381513718.1">
    <property type="nucleotide sequence ID" value="NZ_JBHUEL010000008.1"/>
</dbReference>
<evidence type="ECO:0000313" key="12">
    <source>
        <dbReference type="EMBL" id="MFD1766959.1"/>
    </source>
</evidence>
<comment type="caution">
    <text evidence="12">The sequence shown here is derived from an EMBL/GenBank/DDBJ whole genome shotgun (WGS) entry which is preliminary data.</text>
</comment>
<feature type="domain" description="Tyr recombinase" evidence="10">
    <location>
        <begin position="109"/>
        <end position="300"/>
    </location>
</feature>
<reference evidence="13" key="1">
    <citation type="journal article" date="2019" name="Int. J. Syst. Evol. Microbiol.">
        <title>The Global Catalogue of Microorganisms (GCM) 10K type strain sequencing project: providing services to taxonomists for standard genome sequencing and annotation.</title>
        <authorList>
            <consortium name="The Broad Institute Genomics Platform"/>
            <consortium name="The Broad Institute Genome Sequencing Center for Infectious Disease"/>
            <person name="Wu L."/>
            <person name="Ma J."/>
        </authorList>
    </citation>
    <scope>NUCLEOTIDE SEQUENCE [LARGE SCALE GENOMIC DNA]</scope>
    <source>
        <strain evidence="13">CGMCC 1.12449</strain>
    </source>
</reference>
<evidence type="ECO:0000256" key="5">
    <source>
        <dbReference type="ARBA" id="ARBA00022908"/>
    </source>
</evidence>
<keyword evidence="6 9" id="KW-0238">DNA-binding</keyword>
<evidence type="ECO:0000259" key="11">
    <source>
        <dbReference type="PROSITE" id="PS51900"/>
    </source>
</evidence>
<keyword evidence="8 9" id="KW-0131">Cell cycle</keyword>
<feature type="active site" evidence="9">
    <location>
        <position position="155"/>
    </location>
</feature>
<feature type="active site" description="O-(3'-phospho-DNA)-tyrosine intermediate" evidence="9">
    <location>
        <position position="287"/>
    </location>
</feature>
<evidence type="ECO:0000256" key="7">
    <source>
        <dbReference type="ARBA" id="ARBA00023172"/>
    </source>
</evidence>
<evidence type="ECO:0000256" key="1">
    <source>
        <dbReference type="ARBA" id="ARBA00004496"/>
    </source>
</evidence>
<dbReference type="Pfam" id="PF02899">
    <property type="entry name" value="Phage_int_SAM_1"/>
    <property type="match status" value="1"/>
</dbReference>
<dbReference type="InterPro" id="IPR013762">
    <property type="entry name" value="Integrase-like_cat_sf"/>
</dbReference>
<dbReference type="InterPro" id="IPR050090">
    <property type="entry name" value="Tyrosine_recombinase_XerCD"/>
</dbReference>
<feature type="active site" evidence="9">
    <location>
        <position position="255"/>
    </location>
</feature>
<keyword evidence="4 9" id="KW-0159">Chromosome partition</keyword>
<dbReference type="PANTHER" id="PTHR30349:SF90">
    <property type="entry name" value="TYROSINE RECOMBINASE XERD"/>
    <property type="match status" value="1"/>
</dbReference>
<keyword evidence="13" id="KW-1185">Reference proteome</keyword>
<dbReference type="PANTHER" id="PTHR30349">
    <property type="entry name" value="PHAGE INTEGRASE-RELATED"/>
    <property type="match status" value="1"/>
</dbReference>
<proteinExistence type="inferred from homology"/>
<name>A0ABW4MF62_9SPHN</name>
<dbReference type="InterPro" id="IPR023009">
    <property type="entry name" value="Tyrosine_recombinase_XerC/XerD"/>
</dbReference>